<evidence type="ECO:0000256" key="6">
    <source>
        <dbReference type="ARBA" id="ARBA00023237"/>
    </source>
</evidence>
<evidence type="ECO:0000256" key="1">
    <source>
        <dbReference type="ARBA" id="ARBA00004571"/>
    </source>
</evidence>
<dbReference type="NCBIfam" id="TIGR04057">
    <property type="entry name" value="SusC_RagA_signa"/>
    <property type="match status" value="1"/>
</dbReference>
<comment type="caution">
    <text evidence="10">The sequence shown here is derived from an EMBL/GenBank/DDBJ whole genome shotgun (WGS) entry which is preliminary data.</text>
</comment>
<keyword evidence="11" id="KW-1185">Reference proteome</keyword>
<dbReference type="SUPFAM" id="SSF49464">
    <property type="entry name" value="Carboxypeptidase regulatory domain-like"/>
    <property type="match status" value="1"/>
</dbReference>
<dbReference type="Gene3D" id="2.170.130.10">
    <property type="entry name" value="TonB-dependent receptor, plug domain"/>
    <property type="match status" value="1"/>
</dbReference>
<gene>
    <name evidence="10" type="ORF">J4N46_05875</name>
</gene>
<dbReference type="InterPro" id="IPR036942">
    <property type="entry name" value="Beta-barrel_TonB_sf"/>
</dbReference>
<dbReference type="Proteomes" id="UP000681610">
    <property type="component" value="Unassembled WGS sequence"/>
</dbReference>
<feature type="domain" description="TonB-dependent receptor plug" evidence="9">
    <location>
        <begin position="119"/>
        <end position="247"/>
    </location>
</feature>
<comment type="similarity">
    <text evidence="7">Belongs to the TonB-dependent receptor family.</text>
</comment>
<evidence type="ECO:0000256" key="2">
    <source>
        <dbReference type="ARBA" id="ARBA00022448"/>
    </source>
</evidence>
<dbReference type="PROSITE" id="PS52016">
    <property type="entry name" value="TONB_DEPENDENT_REC_3"/>
    <property type="match status" value="1"/>
</dbReference>
<evidence type="ECO:0000256" key="5">
    <source>
        <dbReference type="ARBA" id="ARBA00023136"/>
    </source>
</evidence>
<keyword evidence="5 7" id="KW-0472">Membrane</keyword>
<dbReference type="Pfam" id="PF07715">
    <property type="entry name" value="Plug"/>
    <property type="match status" value="1"/>
</dbReference>
<dbReference type="Gene3D" id="2.60.40.1120">
    <property type="entry name" value="Carboxypeptidase-like, regulatory domain"/>
    <property type="match status" value="1"/>
</dbReference>
<feature type="chain" id="PRO_5047408082" evidence="8">
    <location>
        <begin position="22"/>
        <end position="1123"/>
    </location>
</feature>
<dbReference type="InterPro" id="IPR037066">
    <property type="entry name" value="Plug_dom_sf"/>
</dbReference>
<dbReference type="InterPro" id="IPR008969">
    <property type="entry name" value="CarboxyPept-like_regulatory"/>
</dbReference>
<dbReference type="InterPro" id="IPR023996">
    <property type="entry name" value="TonB-dep_OMP_SusC/RagA"/>
</dbReference>
<evidence type="ECO:0000256" key="7">
    <source>
        <dbReference type="PROSITE-ProRule" id="PRU01360"/>
    </source>
</evidence>
<keyword evidence="8" id="KW-0732">Signal</keyword>
<keyword evidence="6 7" id="KW-0998">Cell outer membrane</keyword>
<keyword evidence="3 7" id="KW-1134">Transmembrane beta strand</keyword>
<dbReference type="SUPFAM" id="SSF56935">
    <property type="entry name" value="Porins"/>
    <property type="match status" value="1"/>
</dbReference>
<accession>A0ABS3PY99</accession>
<evidence type="ECO:0000256" key="4">
    <source>
        <dbReference type="ARBA" id="ARBA00022692"/>
    </source>
</evidence>
<dbReference type="EMBL" id="JAGDYP010000003">
    <property type="protein sequence ID" value="MBO1883953.1"/>
    <property type="molecule type" value="Genomic_DNA"/>
</dbReference>
<evidence type="ECO:0000313" key="11">
    <source>
        <dbReference type="Proteomes" id="UP000681610"/>
    </source>
</evidence>
<evidence type="ECO:0000256" key="3">
    <source>
        <dbReference type="ARBA" id="ARBA00022452"/>
    </source>
</evidence>
<proteinExistence type="inferred from homology"/>
<dbReference type="NCBIfam" id="TIGR04056">
    <property type="entry name" value="OMP_RagA_SusC"/>
    <property type="match status" value="1"/>
</dbReference>
<keyword evidence="4 7" id="KW-0812">Transmembrane</keyword>
<dbReference type="InterPro" id="IPR039426">
    <property type="entry name" value="TonB-dep_rcpt-like"/>
</dbReference>
<evidence type="ECO:0000313" key="10">
    <source>
        <dbReference type="EMBL" id="MBO1883953.1"/>
    </source>
</evidence>
<protein>
    <submittedName>
        <fullName evidence="10">SusC/RagA family TonB-linked outer membrane protein</fullName>
    </submittedName>
</protein>
<dbReference type="Gene3D" id="2.40.170.20">
    <property type="entry name" value="TonB-dependent receptor, beta-barrel domain"/>
    <property type="match status" value="1"/>
</dbReference>
<name>A0ABS3PY99_9FLAO</name>
<dbReference type="InterPro" id="IPR023997">
    <property type="entry name" value="TonB-dep_OMP_SusC/RagA_CS"/>
</dbReference>
<reference evidence="10 11" key="1">
    <citation type="submission" date="2021-03" db="EMBL/GenBank/DDBJ databases">
        <title>Isolation and description of Capnocytophaga bilenii sp. nov., a novel Capnocytophaga species, isolated from a gingivitis subject.</title>
        <authorList>
            <person name="Antezack A."/>
            <person name="Monnet-Corti V."/>
            <person name="La Scola B."/>
        </authorList>
    </citation>
    <scope>NUCLEOTIDE SEQUENCE [LARGE SCALE GENOMIC DNA]</scope>
    <source>
        <strain evidence="10 11">Marseille-Q4570</strain>
    </source>
</reference>
<evidence type="ECO:0000259" key="9">
    <source>
        <dbReference type="Pfam" id="PF07715"/>
    </source>
</evidence>
<comment type="subcellular location">
    <subcellularLocation>
        <location evidence="1 7">Cell outer membrane</location>
        <topology evidence="1 7">Multi-pass membrane protein</topology>
    </subcellularLocation>
</comment>
<keyword evidence="2 7" id="KW-0813">Transport</keyword>
<dbReference type="InterPro" id="IPR012910">
    <property type="entry name" value="Plug_dom"/>
</dbReference>
<dbReference type="Pfam" id="PF13715">
    <property type="entry name" value="CarbopepD_reg_2"/>
    <property type="match status" value="1"/>
</dbReference>
<sequence>MKQKVMYCLLWSLLLVGGAYAQNYRTITGEVKDDTGDPLAVATVVVKGSLNHGVATDFNGKYTIKVPDDKDVVLVFSLLGMRSVEKKIGNQTVINVTLKDDVTQIDGVDVVATGYQTIDKQKLTGAVQTLKADEIKIDGLVDVGRMIEGRAAGVNVQNISGTFGTSPKITIRGGSSIFGDTKPLWVVDGAVQEEVVNLSFEQLASGDASTLVSSAISGLNANDIESIEILKDASALSLYGARALNGAVIITTKGGKRNVPTKLNYQLEESVRMVPTYSQFDIMNSQETMSVYRELEQKGYFALSSHTQARYGGVYNMMYRAIDSYDPNTGRFGLENTERAKLAFLRKYEYANTDWFKTLFRPSLTQNHTVSLSGGSENSSTYGSLGFYVDPGWSIADRVHRVTGNIKSSYDLSSKVKLGILAQGSLRAQKAPGTYNRTSNPVNGGYERDFDINPFSYALNTSRTLRPYDENGNLEYYRYNYAPMNILHELANNYMDVNMLEYKLQGDMEIKLAKGLKYNFLGSLRHVKSSNEHTMTEKSNIVGAYRANETTIVANANPFLFKDPKNPDNLPEVVLANGGIFKLTENNLQSYYLRNALEYKNLFNKVHDVRLFLGQEFRHTDRDNSFFYGYGYQFKKGGTAFTDYRAVQKTIQENAPYFGKSFYKERGIAFFSQAAYTYDDRYVLSGTLNYEGSNQLGKARSSRWLPTWNVSGRWNANKEKFLDGNKYISNLALRASYGLIAGLANASNAVAIYGNDITNRYLPEDRESMIYIRALQNSDLTWEKVYETNFGFELGLFKNRANLSADLYQKNSKDLIDYVRTSGIGGEHIKLANNASMVTKGVEVAIETRNIVKDETNPNFSWNTGFNFAYFDQEITKLTYTPNAFNLIREVGGNVVGGQRNTIYSYQFAGLSGKGLPLFNLKDGSRDYSGIDFQETEGILEYLKKEGGVEPNITGGFSNTFKYKNWELSFLITWQAGNKIRKSPEYSVGYSDLSVFPREMKNRWVNPGDEATTQIPSIPSRRTVYEMRSFTLQRVYNTYNYSDARIVDGSFVRMKSIGLSYNFPKDVLDDLKISNLTLRLQSANPFLIYADKNLNGQDPEFFRSGGVAYPITAQYTFTINLGI</sequence>
<evidence type="ECO:0000256" key="8">
    <source>
        <dbReference type="SAM" id="SignalP"/>
    </source>
</evidence>
<dbReference type="RefSeq" id="WP_208058522.1">
    <property type="nucleotide sequence ID" value="NZ_JAGDYP010000003.1"/>
</dbReference>
<feature type="signal peptide" evidence="8">
    <location>
        <begin position="1"/>
        <end position="21"/>
    </location>
</feature>
<organism evidence="10 11">
    <name type="scientific">Capnocytophaga bilenii</name>
    <dbReference type="NCBI Taxonomy" id="2819369"/>
    <lineage>
        <taxon>Bacteria</taxon>
        <taxon>Pseudomonadati</taxon>
        <taxon>Bacteroidota</taxon>
        <taxon>Flavobacteriia</taxon>
        <taxon>Flavobacteriales</taxon>
        <taxon>Flavobacteriaceae</taxon>
        <taxon>Capnocytophaga</taxon>
    </lineage>
</organism>